<dbReference type="RefSeq" id="XP_017701959.1">
    <property type="nucleotide sequence ID" value="XM_017846470.3"/>
</dbReference>
<protein>
    <submittedName>
        <fullName evidence="4 5">Protein WHAT'S THIS FACTOR 9, mitochondrial</fullName>
    </submittedName>
</protein>
<dbReference type="KEGG" id="pda:103722317"/>
<proteinExistence type="predicted"/>
<reference evidence="4 5" key="2">
    <citation type="submission" date="2025-04" db="UniProtKB">
        <authorList>
            <consortium name="RefSeq"/>
        </authorList>
    </citation>
    <scope>IDENTIFICATION</scope>
    <source>
        <tissue evidence="4 5">Young leaves</tissue>
    </source>
</reference>
<dbReference type="PANTHER" id="PTHR31476:SF6">
    <property type="entry name" value="EMB|CAB68190.1"/>
    <property type="match status" value="1"/>
</dbReference>
<gene>
    <name evidence="4 5" type="primary">LOC103722317</name>
</gene>
<dbReference type="GO" id="GO:0003723">
    <property type="term" value="F:RNA binding"/>
    <property type="evidence" value="ECO:0007669"/>
    <property type="project" value="InterPro"/>
</dbReference>
<evidence type="ECO:0000259" key="2">
    <source>
        <dbReference type="Pfam" id="PF11955"/>
    </source>
</evidence>
<name>A0A8B9AV10_PHODC</name>
<dbReference type="Pfam" id="PF11955">
    <property type="entry name" value="PORR"/>
    <property type="match status" value="1"/>
</dbReference>
<evidence type="ECO:0000313" key="3">
    <source>
        <dbReference type="Proteomes" id="UP000228380"/>
    </source>
</evidence>
<feature type="domain" description="PORR" evidence="2">
    <location>
        <begin position="34"/>
        <end position="361"/>
    </location>
</feature>
<feature type="region of interest" description="Disordered" evidence="1">
    <location>
        <begin position="378"/>
        <end position="433"/>
    </location>
</feature>
<dbReference type="InterPro" id="IPR021099">
    <property type="entry name" value="PORR_domain"/>
</dbReference>
<evidence type="ECO:0000313" key="5">
    <source>
        <dbReference type="RefSeq" id="XP_038989412.1"/>
    </source>
</evidence>
<evidence type="ECO:0000313" key="4">
    <source>
        <dbReference type="RefSeq" id="XP_017701959.1"/>
    </source>
</evidence>
<dbReference type="RefSeq" id="XP_038989412.1">
    <property type="nucleotide sequence ID" value="XM_039133484.1"/>
</dbReference>
<dbReference type="PANTHER" id="PTHR31476">
    <property type="entry name" value="PROTEIN WHAT'S THIS FACTOR 1 HOMOLOG, CHLOROPLASTIC"/>
    <property type="match status" value="1"/>
</dbReference>
<evidence type="ECO:0000256" key="1">
    <source>
        <dbReference type="SAM" id="MobiDB-lite"/>
    </source>
</evidence>
<dbReference type="Proteomes" id="UP000228380">
    <property type="component" value="Chromosome 14"/>
</dbReference>
<dbReference type="AlphaFoldDB" id="A0A8B9AV10"/>
<organism evidence="3 5">
    <name type="scientific">Phoenix dactylifera</name>
    <name type="common">Date palm</name>
    <dbReference type="NCBI Taxonomy" id="42345"/>
    <lineage>
        <taxon>Eukaryota</taxon>
        <taxon>Viridiplantae</taxon>
        <taxon>Streptophyta</taxon>
        <taxon>Embryophyta</taxon>
        <taxon>Tracheophyta</taxon>
        <taxon>Spermatophyta</taxon>
        <taxon>Magnoliopsida</taxon>
        <taxon>Liliopsida</taxon>
        <taxon>Arecaceae</taxon>
        <taxon>Coryphoideae</taxon>
        <taxon>Phoeniceae</taxon>
        <taxon>Phoenix</taxon>
    </lineage>
</organism>
<reference evidence="3" key="1">
    <citation type="journal article" date="2019" name="Nat. Commun.">
        <title>Genome-wide association mapping of date palm fruit traits.</title>
        <authorList>
            <person name="Hazzouri K.M."/>
            <person name="Gros-Balthazard M."/>
            <person name="Flowers J.M."/>
            <person name="Copetti D."/>
            <person name="Lemansour A."/>
            <person name="Lebrun M."/>
            <person name="Masmoudi K."/>
            <person name="Ferrand S."/>
            <person name="Dhar M.I."/>
            <person name="Fresquez Z.A."/>
            <person name="Rosas U."/>
            <person name="Zhang J."/>
            <person name="Talag J."/>
            <person name="Lee S."/>
            <person name="Kudrna D."/>
            <person name="Powell R.F."/>
            <person name="Leitch I.J."/>
            <person name="Krueger R.R."/>
            <person name="Wing R.A."/>
            <person name="Amiri K.M.A."/>
            <person name="Purugganan M.D."/>
        </authorList>
    </citation>
    <scope>NUCLEOTIDE SEQUENCE [LARGE SCALE GENOMIC DNA]</scope>
    <source>
        <strain evidence="3">cv. Khalas</strain>
    </source>
</reference>
<sequence>MVWWIIRRSQRRRHPLPFVVEQRASLVNVKLKWVKDRTLDSVVARERHLRPALHLLERISPDPRGCVPAYELSRRRRQLGLADGLKVTAFLRRFPALFRESSAPGPGRPVSCFTLTDDALRLRRLELQVLCHAEIDLVDRLRRLLMLTPGRALPLHTVDQLRWDIGLQPDYHRILVPRYPHFFDLVRPPGDERIWLKLASWDGRLAVSELQRAARERREDGECLAFPVRFTRGYGLKKKGMAWLQEWQTLPYTSPYSDASGLDPRTDVSEKRIVGVFHELLHLTLGKKTERRNVSNLRKPLGLPQKFTKVFERHPGIFYLSQKLGTQTVVLREAYGGGRDLLIKHPLVEIRERYMAMMRAGMPARGRRAHQKEMEMVGPGTGDTHTMDADRDDDSGGYASVEESSGICDLDSDSFSEDDSDTSAAIVKKTLNV</sequence>
<dbReference type="GeneID" id="103722317"/>
<keyword evidence="3" id="KW-1185">Reference proteome</keyword>
<dbReference type="OrthoDB" id="1716100at2759"/>
<feature type="compositionally biased region" description="Acidic residues" evidence="1">
    <location>
        <begin position="410"/>
        <end position="421"/>
    </location>
</feature>
<accession>A0A8B9AV10</accession>
<dbReference type="InterPro" id="IPR045040">
    <property type="entry name" value="PORR_fam"/>
</dbReference>